<name>A0A916ZKC5_9BACL</name>
<accession>A0A916ZKC5</accession>
<keyword evidence="2" id="KW-1185">Reference proteome</keyword>
<reference evidence="1" key="2">
    <citation type="submission" date="2020-09" db="EMBL/GenBank/DDBJ databases">
        <authorList>
            <person name="Sun Q."/>
            <person name="Zhou Y."/>
        </authorList>
    </citation>
    <scope>NUCLEOTIDE SEQUENCE</scope>
    <source>
        <strain evidence="1">CGMCC 1.15178</strain>
    </source>
</reference>
<dbReference type="Gene3D" id="2.70.98.10">
    <property type="match status" value="1"/>
</dbReference>
<proteinExistence type="predicted"/>
<dbReference type="RefSeq" id="WP_189000901.1">
    <property type="nucleotide sequence ID" value="NZ_BMHP01000018.1"/>
</dbReference>
<reference evidence="1" key="1">
    <citation type="journal article" date="2014" name="Int. J. Syst. Evol. Microbiol.">
        <title>Complete genome sequence of Corynebacterium casei LMG S-19264T (=DSM 44701T), isolated from a smear-ripened cheese.</title>
        <authorList>
            <consortium name="US DOE Joint Genome Institute (JGI-PGF)"/>
            <person name="Walter F."/>
            <person name="Albersmeier A."/>
            <person name="Kalinowski J."/>
            <person name="Ruckert C."/>
        </authorList>
    </citation>
    <scope>NUCLEOTIDE SEQUENCE</scope>
    <source>
        <strain evidence="1">CGMCC 1.15178</strain>
    </source>
</reference>
<dbReference type="GO" id="GO:0005975">
    <property type="term" value="P:carbohydrate metabolic process"/>
    <property type="evidence" value="ECO:0007669"/>
    <property type="project" value="InterPro"/>
</dbReference>
<dbReference type="AlphaFoldDB" id="A0A916ZKC5"/>
<evidence type="ECO:0000313" key="2">
    <source>
        <dbReference type="Proteomes" id="UP000612456"/>
    </source>
</evidence>
<dbReference type="Proteomes" id="UP000612456">
    <property type="component" value="Unassembled WGS sequence"/>
</dbReference>
<dbReference type="EMBL" id="BMHP01000018">
    <property type="protein sequence ID" value="GGE02118.1"/>
    <property type="molecule type" value="Genomic_DNA"/>
</dbReference>
<dbReference type="InterPro" id="IPR011013">
    <property type="entry name" value="Gal_mutarotase_sf_dom"/>
</dbReference>
<organism evidence="1 2">
    <name type="scientific">Paenibacillus nasutitermitis</name>
    <dbReference type="NCBI Taxonomy" id="1652958"/>
    <lineage>
        <taxon>Bacteria</taxon>
        <taxon>Bacillati</taxon>
        <taxon>Bacillota</taxon>
        <taxon>Bacilli</taxon>
        <taxon>Bacillales</taxon>
        <taxon>Paenibacillaceae</taxon>
        <taxon>Paenibacillus</taxon>
    </lineage>
</organism>
<comment type="caution">
    <text evidence="1">The sequence shown here is derived from an EMBL/GenBank/DDBJ whole genome shotgun (WGS) entry which is preliminary data.</text>
</comment>
<dbReference type="SUPFAM" id="SSF74650">
    <property type="entry name" value="Galactose mutarotase-like"/>
    <property type="match status" value="1"/>
</dbReference>
<dbReference type="GO" id="GO:0030246">
    <property type="term" value="F:carbohydrate binding"/>
    <property type="evidence" value="ECO:0007669"/>
    <property type="project" value="InterPro"/>
</dbReference>
<dbReference type="GO" id="GO:0003824">
    <property type="term" value="F:catalytic activity"/>
    <property type="evidence" value="ECO:0007669"/>
    <property type="project" value="InterPro"/>
</dbReference>
<protein>
    <submittedName>
        <fullName evidence="1">Uncharacterized protein</fullName>
    </submittedName>
</protein>
<dbReference type="InterPro" id="IPR014718">
    <property type="entry name" value="GH-type_carb-bd"/>
</dbReference>
<gene>
    <name evidence="1" type="ORF">GCM10010911_71440</name>
</gene>
<evidence type="ECO:0000313" key="1">
    <source>
        <dbReference type="EMBL" id="GGE02118.1"/>
    </source>
</evidence>
<sequence>MKSIIRETQYKNNHAYMIENDYVLAITVPSIGGKLVSIFDKSTGKEWLLNSGDRELQPIASGTKFVEADMSGWDECFPTVKPCTVSGTEFSDHGDIWDMSWNAESMAGGILSSVMNKYPTCRFSRLMTLQDNRLVLSYDVFNSSEQQIPFIWIPHPQFSLSEPTRILLPEPLNELLCVYNSDQQKINHIAAIPENWVIDPICNQTGEKYYTPKPVADAWSGLYGLESKSYIKLKTDANIARYLGIWIDRGLFNDRPVIALEPSIGYFDLLTRALENGTAAYIAPNESCKWYLEIELGQSN</sequence>